<feature type="domain" description="RNA polymerase sigma-70 region 2" evidence="5">
    <location>
        <begin position="24"/>
        <end position="91"/>
    </location>
</feature>
<evidence type="ECO:0000256" key="4">
    <source>
        <dbReference type="ARBA" id="ARBA00023163"/>
    </source>
</evidence>
<dbReference type="GO" id="GO:0016987">
    <property type="term" value="F:sigma factor activity"/>
    <property type="evidence" value="ECO:0007669"/>
    <property type="project" value="UniProtKB-KW"/>
</dbReference>
<dbReference type="InterPro" id="IPR014284">
    <property type="entry name" value="RNA_pol_sigma-70_dom"/>
</dbReference>
<accession>A0A0F5VFA9</accession>
<dbReference type="GO" id="GO:0006352">
    <property type="term" value="P:DNA-templated transcription initiation"/>
    <property type="evidence" value="ECO:0007669"/>
    <property type="project" value="InterPro"/>
</dbReference>
<dbReference type="Pfam" id="PF08281">
    <property type="entry name" value="Sigma70_r4_2"/>
    <property type="match status" value="1"/>
</dbReference>
<dbReference type="EMBL" id="JWYV01000002">
    <property type="protein sequence ID" value="KKD00871.1"/>
    <property type="molecule type" value="Genomic_DNA"/>
</dbReference>
<evidence type="ECO:0000313" key="8">
    <source>
        <dbReference type="Proteomes" id="UP000033633"/>
    </source>
</evidence>
<feature type="domain" description="RNA polymerase sigma factor 70 region 4 type 2" evidence="6">
    <location>
        <begin position="120"/>
        <end position="171"/>
    </location>
</feature>
<comment type="similarity">
    <text evidence="1">Belongs to the sigma-70 factor family. ECF subfamily.</text>
</comment>
<proteinExistence type="inferred from homology"/>
<evidence type="ECO:0000313" key="7">
    <source>
        <dbReference type="EMBL" id="KKD00871.1"/>
    </source>
</evidence>
<keyword evidence="4" id="KW-0804">Transcription</keyword>
<dbReference type="PANTHER" id="PTHR43133:SF62">
    <property type="entry name" value="RNA POLYMERASE SIGMA FACTOR SIGZ"/>
    <property type="match status" value="1"/>
</dbReference>
<dbReference type="Proteomes" id="UP000033633">
    <property type="component" value="Unassembled WGS sequence"/>
</dbReference>
<dbReference type="Gene3D" id="1.10.1740.10">
    <property type="match status" value="1"/>
</dbReference>
<dbReference type="InterPro" id="IPR013325">
    <property type="entry name" value="RNA_pol_sigma_r2"/>
</dbReference>
<evidence type="ECO:0000256" key="2">
    <source>
        <dbReference type="ARBA" id="ARBA00023015"/>
    </source>
</evidence>
<dbReference type="CDD" id="cd06171">
    <property type="entry name" value="Sigma70_r4"/>
    <property type="match status" value="1"/>
</dbReference>
<protein>
    <submittedName>
        <fullName evidence="7">RNA polymerase sigma 70</fullName>
    </submittedName>
</protein>
<dbReference type="InterPro" id="IPR013324">
    <property type="entry name" value="RNA_pol_sigma_r3/r4-like"/>
</dbReference>
<dbReference type="SUPFAM" id="SSF88659">
    <property type="entry name" value="Sigma3 and sigma4 domains of RNA polymerase sigma factors"/>
    <property type="match status" value="1"/>
</dbReference>
<dbReference type="PATRIC" id="fig|265726.11.peg.2027"/>
<evidence type="ECO:0000259" key="5">
    <source>
        <dbReference type="Pfam" id="PF04542"/>
    </source>
</evidence>
<evidence type="ECO:0000256" key="1">
    <source>
        <dbReference type="ARBA" id="ARBA00010641"/>
    </source>
</evidence>
<dbReference type="InterPro" id="IPR036388">
    <property type="entry name" value="WH-like_DNA-bd_sf"/>
</dbReference>
<keyword evidence="3" id="KW-0731">Sigma factor</keyword>
<dbReference type="SUPFAM" id="SSF88946">
    <property type="entry name" value="Sigma2 domain of RNA polymerase sigma factors"/>
    <property type="match status" value="1"/>
</dbReference>
<dbReference type="GO" id="GO:0003677">
    <property type="term" value="F:DNA binding"/>
    <property type="evidence" value="ECO:0007669"/>
    <property type="project" value="InterPro"/>
</dbReference>
<keyword evidence="8" id="KW-1185">Reference proteome</keyword>
<evidence type="ECO:0000256" key="3">
    <source>
        <dbReference type="ARBA" id="ARBA00023082"/>
    </source>
</evidence>
<dbReference type="PANTHER" id="PTHR43133">
    <property type="entry name" value="RNA POLYMERASE ECF-TYPE SIGMA FACTO"/>
    <property type="match status" value="1"/>
</dbReference>
<evidence type="ECO:0000259" key="6">
    <source>
        <dbReference type="Pfam" id="PF08281"/>
    </source>
</evidence>
<dbReference type="NCBIfam" id="TIGR02937">
    <property type="entry name" value="sigma70-ECF"/>
    <property type="match status" value="1"/>
</dbReference>
<comment type="caution">
    <text evidence="7">The sequence shown here is derived from an EMBL/GenBank/DDBJ whole genome shotgun (WGS) entry which is preliminary data.</text>
</comment>
<organism evidence="7 8">
    <name type="scientific">Photobacterium halotolerans</name>
    <dbReference type="NCBI Taxonomy" id="265726"/>
    <lineage>
        <taxon>Bacteria</taxon>
        <taxon>Pseudomonadati</taxon>
        <taxon>Pseudomonadota</taxon>
        <taxon>Gammaproteobacteria</taxon>
        <taxon>Vibrionales</taxon>
        <taxon>Vibrionaceae</taxon>
        <taxon>Photobacterium</taxon>
    </lineage>
</organism>
<reference evidence="7 8" key="1">
    <citation type="submission" date="2014-12" db="EMBL/GenBank/DDBJ databases">
        <title>Mercury Reductase activity and rhizosphere competence traits in the genome of root associated Photobacterium halotolerans MELD1.</title>
        <authorList>
            <person name="Mathew D.C."/>
            <person name="Huang C.-C."/>
        </authorList>
    </citation>
    <scope>NUCLEOTIDE SEQUENCE [LARGE SCALE GENOMIC DNA]</scope>
    <source>
        <strain evidence="7 8">MELD1</strain>
    </source>
</reference>
<dbReference type="InterPro" id="IPR039425">
    <property type="entry name" value="RNA_pol_sigma-70-like"/>
</dbReference>
<sequence length="177" mass="20261">MDQDDHLKLISATALGDRQAFARLYQQTSGKLLAVCLKMLGNRALAEEAIQDAYVKIWHNAADYQHHKGSVLTWMISIARYRALDILRYQKVRKEDAFTGEPAPPEDNDDRFADLDAGHKLSQCIDELPQEHQQAIHLAYFNGLSHQEVVHYLDKPLGTIKSWIRRGLQQLQRCLTP</sequence>
<gene>
    <name evidence="7" type="ORF">KY46_03405</name>
</gene>
<dbReference type="AlphaFoldDB" id="A0A0F5VFA9"/>
<dbReference type="Gene3D" id="1.10.10.10">
    <property type="entry name" value="Winged helix-like DNA-binding domain superfamily/Winged helix DNA-binding domain"/>
    <property type="match status" value="1"/>
</dbReference>
<dbReference type="RefSeq" id="WP_046219236.1">
    <property type="nucleotide sequence ID" value="NZ_JWYV01000002.1"/>
</dbReference>
<dbReference type="InterPro" id="IPR007627">
    <property type="entry name" value="RNA_pol_sigma70_r2"/>
</dbReference>
<dbReference type="InterPro" id="IPR013249">
    <property type="entry name" value="RNA_pol_sigma70_r4_t2"/>
</dbReference>
<dbReference type="STRING" id="265726.KY46_03405"/>
<dbReference type="Pfam" id="PF04542">
    <property type="entry name" value="Sigma70_r2"/>
    <property type="match status" value="1"/>
</dbReference>
<dbReference type="OrthoDB" id="9784272at2"/>
<keyword evidence="2" id="KW-0805">Transcription regulation</keyword>
<name>A0A0F5VFA9_9GAMM</name>